<name>A0AAE0T2W5_9BIVA</name>
<keyword evidence="3" id="KW-1185">Reference proteome</keyword>
<proteinExistence type="predicted"/>
<reference evidence="2" key="1">
    <citation type="journal article" date="2021" name="Genome Biol. Evol.">
        <title>A High-Quality Reference Genome for a Parasitic Bivalve with Doubly Uniparental Inheritance (Bivalvia: Unionida).</title>
        <authorList>
            <person name="Smith C.H."/>
        </authorList>
    </citation>
    <scope>NUCLEOTIDE SEQUENCE</scope>
    <source>
        <strain evidence="2">CHS0354</strain>
    </source>
</reference>
<comment type="caution">
    <text evidence="2">The sequence shown here is derived from an EMBL/GenBank/DDBJ whole genome shotgun (WGS) entry which is preliminary data.</text>
</comment>
<feature type="transmembrane region" description="Helical" evidence="1">
    <location>
        <begin position="50"/>
        <end position="67"/>
    </location>
</feature>
<protein>
    <submittedName>
        <fullName evidence="2">Uncharacterized protein</fullName>
    </submittedName>
</protein>
<reference evidence="2" key="3">
    <citation type="submission" date="2023-05" db="EMBL/GenBank/DDBJ databases">
        <authorList>
            <person name="Smith C.H."/>
        </authorList>
    </citation>
    <scope>NUCLEOTIDE SEQUENCE</scope>
    <source>
        <strain evidence="2">CHS0354</strain>
        <tissue evidence="2">Mantle</tissue>
    </source>
</reference>
<accession>A0AAE0T2W5</accession>
<keyword evidence="1" id="KW-1133">Transmembrane helix</keyword>
<keyword evidence="1" id="KW-0812">Transmembrane</keyword>
<evidence type="ECO:0000313" key="2">
    <source>
        <dbReference type="EMBL" id="KAK3602198.1"/>
    </source>
</evidence>
<gene>
    <name evidence="2" type="ORF">CHS0354_004714</name>
</gene>
<dbReference type="EMBL" id="JAEAOA010000349">
    <property type="protein sequence ID" value="KAK3602198.1"/>
    <property type="molecule type" value="Genomic_DNA"/>
</dbReference>
<evidence type="ECO:0000313" key="3">
    <source>
        <dbReference type="Proteomes" id="UP001195483"/>
    </source>
</evidence>
<keyword evidence="1" id="KW-0472">Membrane</keyword>
<dbReference type="Proteomes" id="UP001195483">
    <property type="component" value="Unassembled WGS sequence"/>
</dbReference>
<evidence type="ECO:0000256" key="1">
    <source>
        <dbReference type="SAM" id="Phobius"/>
    </source>
</evidence>
<sequence>MMVSLHIDLNLVITAVVWLILRSSSGLESSFVISNRKYLKLVSLCKFCPLTLISALMSLVLFVIRLVSCSANLHTIFCGGFVETPNHIKQFFFISC</sequence>
<organism evidence="2 3">
    <name type="scientific">Potamilus streckersoni</name>
    <dbReference type="NCBI Taxonomy" id="2493646"/>
    <lineage>
        <taxon>Eukaryota</taxon>
        <taxon>Metazoa</taxon>
        <taxon>Spiralia</taxon>
        <taxon>Lophotrochozoa</taxon>
        <taxon>Mollusca</taxon>
        <taxon>Bivalvia</taxon>
        <taxon>Autobranchia</taxon>
        <taxon>Heteroconchia</taxon>
        <taxon>Palaeoheterodonta</taxon>
        <taxon>Unionida</taxon>
        <taxon>Unionoidea</taxon>
        <taxon>Unionidae</taxon>
        <taxon>Ambleminae</taxon>
        <taxon>Lampsilini</taxon>
        <taxon>Potamilus</taxon>
    </lineage>
</organism>
<reference evidence="2" key="2">
    <citation type="journal article" date="2021" name="Genome Biol. Evol.">
        <title>Developing a high-quality reference genome for a parasitic bivalve with doubly uniparental inheritance (Bivalvia: Unionida).</title>
        <authorList>
            <person name="Smith C.H."/>
        </authorList>
    </citation>
    <scope>NUCLEOTIDE SEQUENCE</scope>
    <source>
        <strain evidence="2">CHS0354</strain>
        <tissue evidence="2">Mantle</tissue>
    </source>
</reference>
<dbReference type="AlphaFoldDB" id="A0AAE0T2W5"/>